<gene>
    <name evidence="1" type="ORF">PARHAE_01014</name>
</gene>
<dbReference type="Proteomes" id="UP000270743">
    <property type="component" value="Unassembled WGS sequence"/>
</dbReference>
<proteinExistence type="predicted"/>
<organism evidence="1 2">
    <name type="scientific">Paracoccus haematequi</name>
    <dbReference type="NCBI Taxonomy" id="2491866"/>
    <lineage>
        <taxon>Bacteria</taxon>
        <taxon>Pseudomonadati</taxon>
        <taxon>Pseudomonadota</taxon>
        <taxon>Alphaproteobacteria</taxon>
        <taxon>Rhodobacterales</taxon>
        <taxon>Paracoccaceae</taxon>
        <taxon>Paracoccus</taxon>
    </lineage>
</organism>
<dbReference type="EMBL" id="UZWE01000023">
    <property type="protein sequence ID" value="VDS07836.1"/>
    <property type="molecule type" value="Genomic_DNA"/>
</dbReference>
<evidence type="ECO:0000313" key="1">
    <source>
        <dbReference type="EMBL" id="VDS07836.1"/>
    </source>
</evidence>
<name>A0A447IK13_9RHOB</name>
<protein>
    <submittedName>
        <fullName evidence="1">Uncharacterized protein</fullName>
    </submittedName>
</protein>
<accession>A0A447IK13</accession>
<reference evidence="1 2" key="1">
    <citation type="submission" date="2018-12" db="EMBL/GenBank/DDBJ databases">
        <authorList>
            <person name="Criscuolo A."/>
        </authorList>
    </citation>
    <scope>NUCLEOTIDE SEQUENCE [LARGE SCALE GENOMIC DNA]</scope>
    <source>
        <strain evidence="1">ACIP1116241</strain>
    </source>
</reference>
<dbReference type="RefSeq" id="WP_206436872.1">
    <property type="nucleotide sequence ID" value="NZ_UZWE01000023.1"/>
</dbReference>
<evidence type="ECO:0000313" key="2">
    <source>
        <dbReference type="Proteomes" id="UP000270743"/>
    </source>
</evidence>
<keyword evidence="2" id="KW-1185">Reference proteome</keyword>
<sequence>MRPPPLWFYVLREAELVGGNHLGALGSHLVANTLAGLVLSDAGSYWNARIDGHRWSPSLFRPSQPIDSLKAMLRFTGLLA</sequence>
<dbReference type="AlphaFoldDB" id="A0A447IK13"/>